<protein>
    <submittedName>
        <fullName evidence="2">Uncharacterized protein</fullName>
    </submittedName>
</protein>
<keyword evidence="1" id="KW-0472">Membrane</keyword>
<proteinExistence type="predicted"/>
<accession>A0ABQ2P1P3</accession>
<sequence length="100" mass="11591">MPRDSKMNYVKFLICEIILFGLLIIVNYFFDGYIQHPFTEVDLIAIIIFFPIIGFILFSFTKLFKKFHTIPFRNKIILSIPAFIVIVIAIGIILSSFGIQ</sequence>
<organism evidence="2 3">
    <name type="scientific">Oceanobacillus neutriphilus</name>
    <dbReference type="NCBI Taxonomy" id="531815"/>
    <lineage>
        <taxon>Bacteria</taxon>
        <taxon>Bacillati</taxon>
        <taxon>Bacillota</taxon>
        <taxon>Bacilli</taxon>
        <taxon>Bacillales</taxon>
        <taxon>Bacillaceae</taxon>
        <taxon>Oceanobacillus</taxon>
    </lineage>
</organism>
<keyword evidence="1" id="KW-0812">Transmembrane</keyword>
<feature type="transmembrane region" description="Helical" evidence="1">
    <location>
        <begin position="76"/>
        <end position="99"/>
    </location>
</feature>
<feature type="transmembrane region" description="Helical" evidence="1">
    <location>
        <begin position="42"/>
        <end position="64"/>
    </location>
</feature>
<dbReference type="Proteomes" id="UP000641206">
    <property type="component" value="Unassembled WGS sequence"/>
</dbReference>
<keyword evidence="3" id="KW-1185">Reference proteome</keyword>
<reference evidence="3" key="1">
    <citation type="journal article" date="2019" name="Int. J. Syst. Evol. Microbiol.">
        <title>The Global Catalogue of Microorganisms (GCM) 10K type strain sequencing project: providing services to taxonomists for standard genome sequencing and annotation.</title>
        <authorList>
            <consortium name="The Broad Institute Genomics Platform"/>
            <consortium name="The Broad Institute Genome Sequencing Center for Infectious Disease"/>
            <person name="Wu L."/>
            <person name="Ma J."/>
        </authorList>
    </citation>
    <scope>NUCLEOTIDE SEQUENCE [LARGE SCALE GENOMIC DNA]</scope>
    <source>
        <strain evidence="3">CGMCC 1.7693</strain>
    </source>
</reference>
<comment type="caution">
    <text evidence="2">The sequence shown here is derived from an EMBL/GenBank/DDBJ whole genome shotgun (WGS) entry which is preliminary data.</text>
</comment>
<feature type="transmembrane region" description="Helical" evidence="1">
    <location>
        <begin position="12"/>
        <end position="30"/>
    </location>
</feature>
<evidence type="ECO:0000313" key="2">
    <source>
        <dbReference type="EMBL" id="GGP16061.1"/>
    </source>
</evidence>
<gene>
    <name evidence="2" type="ORF">GCM10011346_46530</name>
</gene>
<dbReference type="EMBL" id="BMLW01000018">
    <property type="protein sequence ID" value="GGP16061.1"/>
    <property type="molecule type" value="Genomic_DNA"/>
</dbReference>
<name>A0ABQ2P1P3_9BACI</name>
<evidence type="ECO:0000313" key="3">
    <source>
        <dbReference type="Proteomes" id="UP000641206"/>
    </source>
</evidence>
<evidence type="ECO:0000256" key="1">
    <source>
        <dbReference type="SAM" id="Phobius"/>
    </source>
</evidence>
<keyword evidence="1" id="KW-1133">Transmembrane helix</keyword>